<sequence length="67" mass="7315">MRGSNTPGRYSSPRTSTKSKSTKPKGRKSMSLPSSPLIRRSAAPHDVSTINEPASRTPDCEMKLIDQ</sequence>
<proteinExistence type="predicted"/>
<organism evidence="2 3">
    <name type="scientific">Ciona savignyi</name>
    <name type="common">Pacific transparent sea squirt</name>
    <dbReference type="NCBI Taxonomy" id="51511"/>
    <lineage>
        <taxon>Eukaryota</taxon>
        <taxon>Metazoa</taxon>
        <taxon>Chordata</taxon>
        <taxon>Tunicata</taxon>
        <taxon>Ascidiacea</taxon>
        <taxon>Phlebobranchia</taxon>
        <taxon>Cionidae</taxon>
        <taxon>Ciona</taxon>
    </lineage>
</organism>
<dbReference type="Proteomes" id="UP000007875">
    <property type="component" value="Unassembled WGS sequence"/>
</dbReference>
<reference evidence="2" key="3">
    <citation type="submission" date="2025-09" db="UniProtKB">
        <authorList>
            <consortium name="Ensembl"/>
        </authorList>
    </citation>
    <scope>IDENTIFICATION</scope>
</reference>
<dbReference type="Ensembl" id="ENSCSAVT00000007046.1">
    <property type="protein sequence ID" value="ENSCSAVP00000006956.1"/>
    <property type="gene ID" value="ENSCSAVG00000004163.1"/>
</dbReference>
<dbReference type="AlphaFoldDB" id="H2YNP9"/>
<reference evidence="2" key="2">
    <citation type="submission" date="2025-08" db="UniProtKB">
        <authorList>
            <consortium name="Ensembl"/>
        </authorList>
    </citation>
    <scope>IDENTIFICATION</scope>
</reference>
<evidence type="ECO:0000313" key="3">
    <source>
        <dbReference type="Proteomes" id="UP000007875"/>
    </source>
</evidence>
<reference evidence="3" key="1">
    <citation type="submission" date="2003-08" db="EMBL/GenBank/DDBJ databases">
        <authorList>
            <person name="Birren B."/>
            <person name="Nusbaum C."/>
            <person name="Abebe A."/>
            <person name="Abouelleil A."/>
            <person name="Adekoya E."/>
            <person name="Ait-zahra M."/>
            <person name="Allen N."/>
            <person name="Allen T."/>
            <person name="An P."/>
            <person name="Anderson M."/>
            <person name="Anderson S."/>
            <person name="Arachchi H."/>
            <person name="Armbruster J."/>
            <person name="Bachantsang P."/>
            <person name="Baldwin J."/>
            <person name="Barry A."/>
            <person name="Bayul T."/>
            <person name="Blitshsteyn B."/>
            <person name="Bloom T."/>
            <person name="Blye J."/>
            <person name="Boguslavskiy L."/>
            <person name="Borowsky M."/>
            <person name="Boukhgalter B."/>
            <person name="Brunache A."/>
            <person name="Butler J."/>
            <person name="Calixte N."/>
            <person name="Calvo S."/>
            <person name="Camarata J."/>
            <person name="Campo K."/>
            <person name="Chang J."/>
            <person name="Cheshatsang Y."/>
            <person name="Citroen M."/>
            <person name="Collymore A."/>
            <person name="Considine T."/>
            <person name="Cook A."/>
            <person name="Cooke P."/>
            <person name="Corum B."/>
            <person name="Cuomo C."/>
            <person name="David R."/>
            <person name="Dawoe T."/>
            <person name="Degray S."/>
            <person name="Dodge S."/>
            <person name="Dooley K."/>
            <person name="Dorje P."/>
            <person name="Dorjee K."/>
            <person name="Dorris L."/>
            <person name="Duffey N."/>
            <person name="Dupes A."/>
            <person name="Elkins T."/>
            <person name="Engels R."/>
            <person name="Erickson J."/>
            <person name="Farina A."/>
            <person name="Faro S."/>
            <person name="Ferreira P."/>
            <person name="Fischer H."/>
            <person name="Fitzgerald M."/>
            <person name="Foley K."/>
            <person name="Gage D."/>
            <person name="Galagan J."/>
            <person name="Gearin G."/>
            <person name="Gnerre S."/>
            <person name="Gnirke A."/>
            <person name="Goyette A."/>
            <person name="Graham J."/>
            <person name="Grandbois E."/>
            <person name="Gyaltsen K."/>
            <person name="Hafez N."/>
            <person name="Hagopian D."/>
            <person name="Hagos B."/>
            <person name="Hall J."/>
            <person name="Hatcher B."/>
            <person name="Heller A."/>
            <person name="Higgins H."/>
            <person name="Honan T."/>
            <person name="Horn A."/>
            <person name="Houde N."/>
            <person name="Hughes L."/>
            <person name="Hulme W."/>
            <person name="Husby E."/>
            <person name="Iliev I."/>
            <person name="Jaffe D."/>
            <person name="Jones C."/>
            <person name="Kamal M."/>
            <person name="Kamat A."/>
            <person name="Kamvysselis M."/>
            <person name="Karlsson E."/>
            <person name="Kells C."/>
            <person name="Kieu A."/>
            <person name="Kisner P."/>
            <person name="Kodira C."/>
            <person name="Kulbokas E."/>
            <person name="Labutti K."/>
            <person name="Lama D."/>
            <person name="Landers T."/>
            <person name="Leger J."/>
            <person name="Levine S."/>
            <person name="Lewis D."/>
            <person name="Lewis T."/>
            <person name="Lindblad-toh K."/>
            <person name="Liu X."/>
            <person name="Lokyitsang T."/>
            <person name="Lokyitsang Y."/>
            <person name="Lucien O."/>
            <person name="Lui A."/>
            <person name="Ma L.J."/>
            <person name="Mabbitt R."/>
            <person name="Macdonald J."/>
            <person name="Maclean C."/>
            <person name="Major J."/>
            <person name="Manning J."/>
            <person name="Marabella R."/>
            <person name="Maru K."/>
            <person name="Matthews C."/>
            <person name="Mauceli E."/>
            <person name="Mccarthy M."/>
            <person name="Mcdonough S."/>
            <person name="Mcghee T."/>
            <person name="Meldrim J."/>
            <person name="Meneus L."/>
            <person name="Mesirov J."/>
            <person name="Mihalev A."/>
            <person name="Mihova T."/>
            <person name="Mikkelsen T."/>
            <person name="Mlenga V."/>
            <person name="Moru K."/>
            <person name="Mozes J."/>
            <person name="Mulrain L."/>
            <person name="Munson G."/>
            <person name="Naylor J."/>
            <person name="Newes C."/>
            <person name="Nguyen C."/>
            <person name="Nguyen N."/>
            <person name="Nguyen T."/>
            <person name="Nicol R."/>
            <person name="Nielsen C."/>
            <person name="Nizzari M."/>
            <person name="Norbu C."/>
            <person name="Norbu N."/>
            <person name="O'donnell P."/>
            <person name="Okoawo O."/>
            <person name="O'leary S."/>
            <person name="Omotosho B."/>
            <person name="O'neill K."/>
            <person name="Osman S."/>
            <person name="Parker S."/>
            <person name="Perrin D."/>
            <person name="Phunkhang P."/>
            <person name="Piqani B."/>
            <person name="Purcell S."/>
            <person name="Rachupka T."/>
            <person name="Ramasamy U."/>
            <person name="Rameau R."/>
            <person name="Ray V."/>
            <person name="Raymond C."/>
            <person name="Retta R."/>
            <person name="Richardson S."/>
            <person name="Rise C."/>
            <person name="Rodriguez J."/>
            <person name="Rogers J."/>
            <person name="Rogov P."/>
            <person name="Rutman M."/>
            <person name="Schupbach R."/>
            <person name="Seaman C."/>
            <person name="Settipalli S."/>
            <person name="Sharpe T."/>
            <person name="Sheridan J."/>
            <person name="Sherpa N."/>
            <person name="Shi J."/>
            <person name="Smirnov S."/>
            <person name="Smith C."/>
            <person name="Sougnez C."/>
            <person name="Spencer B."/>
            <person name="Stalker J."/>
            <person name="Stange-thomann N."/>
            <person name="Stavropoulos S."/>
            <person name="Stetson K."/>
            <person name="Stone C."/>
            <person name="Stone S."/>
            <person name="Stubbs M."/>
            <person name="Talamas J."/>
            <person name="Tchuinga P."/>
            <person name="Tenzing P."/>
            <person name="Tesfaye S."/>
            <person name="Theodore J."/>
            <person name="Thoulutsang Y."/>
            <person name="Topham K."/>
            <person name="Towey S."/>
            <person name="Tsamla T."/>
            <person name="Tsomo N."/>
            <person name="Vallee D."/>
            <person name="Vassiliev H."/>
            <person name="Venkataraman V."/>
            <person name="Vinson J."/>
            <person name="Vo A."/>
            <person name="Wade C."/>
            <person name="Wang S."/>
            <person name="Wangchuk T."/>
            <person name="Wangdi T."/>
            <person name="Whittaker C."/>
            <person name="Wilkinson J."/>
            <person name="Wu Y."/>
            <person name="Wyman D."/>
            <person name="Yadav S."/>
            <person name="Yang S."/>
            <person name="Yang X."/>
            <person name="Yeager S."/>
            <person name="Yee E."/>
            <person name="Young G."/>
            <person name="Zainoun J."/>
            <person name="Zembeck L."/>
            <person name="Zimmer A."/>
            <person name="Zody M."/>
            <person name="Lander E."/>
        </authorList>
    </citation>
    <scope>NUCLEOTIDE SEQUENCE [LARGE SCALE GENOMIC DNA]</scope>
</reference>
<feature type="region of interest" description="Disordered" evidence="1">
    <location>
        <begin position="1"/>
        <end position="67"/>
    </location>
</feature>
<accession>H2YNP9</accession>
<dbReference type="HOGENOM" id="CLU_2819063_0_0_1"/>
<feature type="compositionally biased region" description="Basic and acidic residues" evidence="1">
    <location>
        <begin position="58"/>
        <end position="67"/>
    </location>
</feature>
<evidence type="ECO:0000313" key="2">
    <source>
        <dbReference type="Ensembl" id="ENSCSAVP00000006956.1"/>
    </source>
</evidence>
<protein>
    <submittedName>
        <fullName evidence="2">Uncharacterized protein</fullName>
    </submittedName>
</protein>
<name>H2YNP9_CIOSA</name>
<evidence type="ECO:0000256" key="1">
    <source>
        <dbReference type="SAM" id="MobiDB-lite"/>
    </source>
</evidence>
<dbReference type="GeneTree" id="ENSGT00390000008250"/>
<keyword evidence="3" id="KW-1185">Reference proteome</keyword>